<dbReference type="InterPro" id="IPR055170">
    <property type="entry name" value="GFO_IDH_MocA-like_dom"/>
</dbReference>
<gene>
    <name evidence="4" type="ORF">FVE85_6274</name>
</gene>
<evidence type="ECO:0000259" key="2">
    <source>
        <dbReference type="Pfam" id="PF01408"/>
    </source>
</evidence>
<accession>A0A5J4Z3Y2</accession>
<evidence type="ECO:0000259" key="3">
    <source>
        <dbReference type="Pfam" id="PF22725"/>
    </source>
</evidence>
<dbReference type="Pfam" id="PF01408">
    <property type="entry name" value="GFO_IDH_MocA"/>
    <property type="match status" value="1"/>
</dbReference>
<dbReference type="SUPFAM" id="SSF55347">
    <property type="entry name" value="Glyceraldehyde-3-phosphate dehydrogenase-like, C-terminal domain"/>
    <property type="match status" value="1"/>
</dbReference>
<sequence>MRVGILGAGIFASESHFPVWRRLAGGDKDAEAKVEIVVVWSRSESSASALARKYSEVSPCDCMFGSDALDILLKREGYVDAVCIALPIAVQPQVVVQALQAGKHVLCEKPLAGSMSEARALIEQYKAMTAANANAPHLCIAENFRFEQVYRDALATIKSAPFGKVLEVSLVAHVPFLKDSKYEKTDWRRASSHEGGILLDSGVHMAAALRLLAGSEAESVSGVVKKKSPHLPKADTLAAVIETRAGVTITFHASYACRTRKFQLCVLGENGCVTMERGEHSERGEHGYFISVELDGSDGPSPKTFVPFTGIDNEIEGFVSLLSADTASQDIARTKHLLSAEEAFYDFALISDILRSSEQGGSAVQASSL</sequence>
<dbReference type="InterPro" id="IPR000683">
    <property type="entry name" value="Gfo/Idh/MocA-like_OxRdtase_N"/>
</dbReference>
<evidence type="ECO:0000313" key="4">
    <source>
        <dbReference type="EMBL" id="KAA8498689.1"/>
    </source>
</evidence>
<proteinExistence type="inferred from homology"/>
<evidence type="ECO:0000313" key="5">
    <source>
        <dbReference type="Proteomes" id="UP000324585"/>
    </source>
</evidence>
<keyword evidence="5" id="KW-1185">Reference proteome</keyword>
<feature type="domain" description="GFO/IDH/MocA-like oxidoreductase" evidence="3">
    <location>
        <begin position="151"/>
        <end position="273"/>
    </location>
</feature>
<dbReference type="Gene3D" id="3.40.50.720">
    <property type="entry name" value="NAD(P)-binding Rossmann-like Domain"/>
    <property type="match status" value="1"/>
</dbReference>
<dbReference type="PANTHER" id="PTHR42840">
    <property type="entry name" value="NAD(P)-BINDING ROSSMANN-FOLD SUPERFAMILY PROTEIN-RELATED"/>
    <property type="match status" value="1"/>
</dbReference>
<feature type="domain" description="Gfo/Idh/MocA-like oxidoreductase N-terminal" evidence="2">
    <location>
        <begin position="1"/>
        <end position="126"/>
    </location>
</feature>
<reference evidence="5" key="1">
    <citation type="journal article" date="2019" name="Nat. Commun.">
        <title>Expansion of phycobilisome linker gene families in mesophilic red algae.</title>
        <authorList>
            <person name="Lee J."/>
            <person name="Kim D."/>
            <person name="Bhattacharya D."/>
            <person name="Yoon H.S."/>
        </authorList>
    </citation>
    <scope>NUCLEOTIDE SEQUENCE [LARGE SCALE GENOMIC DNA]</scope>
    <source>
        <strain evidence="5">CCMP 1328</strain>
    </source>
</reference>
<dbReference type="AlphaFoldDB" id="A0A5J4Z3Y2"/>
<comment type="similarity">
    <text evidence="1">Belongs to the Gfo/Idh/MocA family.</text>
</comment>
<dbReference type="GO" id="GO:0000166">
    <property type="term" value="F:nucleotide binding"/>
    <property type="evidence" value="ECO:0007669"/>
    <property type="project" value="InterPro"/>
</dbReference>
<dbReference type="Proteomes" id="UP000324585">
    <property type="component" value="Unassembled WGS sequence"/>
</dbReference>
<organism evidence="4 5">
    <name type="scientific">Porphyridium purpureum</name>
    <name type="common">Red alga</name>
    <name type="synonym">Porphyridium cruentum</name>
    <dbReference type="NCBI Taxonomy" id="35688"/>
    <lineage>
        <taxon>Eukaryota</taxon>
        <taxon>Rhodophyta</taxon>
        <taxon>Bangiophyceae</taxon>
        <taxon>Porphyridiales</taxon>
        <taxon>Porphyridiaceae</taxon>
        <taxon>Porphyridium</taxon>
    </lineage>
</organism>
<dbReference type="OrthoDB" id="3513at2759"/>
<dbReference type="InterPro" id="IPR036291">
    <property type="entry name" value="NAD(P)-bd_dom_sf"/>
</dbReference>
<dbReference type="SUPFAM" id="SSF51735">
    <property type="entry name" value="NAD(P)-binding Rossmann-fold domains"/>
    <property type="match status" value="1"/>
</dbReference>
<evidence type="ECO:0000256" key="1">
    <source>
        <dbReference type="ARBA" id="ARBA00010928"/>
    </source>
</evidence>
<dbReference type="PANTHER" id="PTHR42840:SF5">
    <property type="entry name" value="NAD(P)-BINDING ROSSMANN-FOLD SUPERFAMILY PROTEIN"/>
    <property type="match status" value="1"/>
</dbReference>
<dbReference type="OMA" id="NEMQSPE"/>
<dbReference type="GO" id="GO:0006740">
    <property type="term" value="P:NADPH regeneration"/>
    <property type="evidence" value="ECO:0007669"/>
    <property type="project" value="TreeGrafter"/>
</dbReference>
<dbReference type="EMBL" id="VRMN01000001">
    <property type="protein sequence ID" value="KAA8498689.1"/>
    <property type="molecule type" value="Genomic_DNA"/>
</dbReference>
<name>A0A5J4Z3Y2_PORPP</name>
<protein>
    <submittedName>
        <fullName evidence="4">Uncharacterized protein</fullName>
    </submittedName>
</protein>
<dbReference type="Gene3D" id="3.30.360.10">
    <property type="entry name" value="Dihydrodipicolinate Reductase, domain 2"/>
    <property type="match status" value="1"/>
</dbReference>
<dbReference type="Pfam" id="PF22725">
    <property type="entry name" value="GFO_IDH_MocA_C3"/>
    <property type="match status" value="1"/>
</dbReference>
<dbReference type="GO" id="GO:0005737">
    <property type="term" value="C:cytoplasm"/>
    <property type="evidence" value="ECO:0007669"/>
    <property type="project" value="TreeGrafter"/>
</dbReference>
<dbReference type="GO" id="GO:0016491">
    <property type="term" value="F:oxidoreductase activity"/>
    <property type="evidence" value="ECO:0007669"/>
    <property type="project" value="TreeGrafter"/>
</dbReference>
<comment type="caution">
    <text evidence="4">The sequence shown here is derived from an EMBL/GenBank/DDBJ whole genome shotgun (WGS) entry which is preliminary data.</text>
</comment>